<evidence type="ECO:0000313" key="1">
    <source>
        <dbReference type="EMBL" id="AUB40729.1"/>
    </source>
</evidence>
<dbReference type="Proteomes" id="UP000232003">
    <property type="component" value="Chromosome"/>
</dbReference>
<dbReference type="KEGG" id="nfl:COO91_06752"/>
<keyword evidence="2" id="KW-1185">Reference proteome</keyword>
<evidence type="ECO:0000313" key="2">
    <source>
        <dbReference type="Proteomes" id="UP000232003"/>
    </source>
</evidence>
<accession>A0A2K8SZ72</accession>
<reference evidence="1 2" key="1">
    <citation type="submission" date="2017-11" db="EMBL/GenBank/DDBJ databases">
        <title>Complete genome of a free-living desiccation-tolerant cyanobacterium and its photosynthetic adaptation to extreme terrestrial habitat.</title>
        <authorList>
            <person name="Shang J."/>
        </authorList>
    </citation>
    <scope>NUCLEOTIDE SEQUENCE [LARGE SCALE GENOMIC DNA]</scope>
    <source>
        <strain evidence="1 2">CCNUN1</strain>
    </source>
</reference>
<dbReference type="OrthoDB" id="1550873at2"/>
<dbReference type="RefSeq" id="WP_100901353.1">
    <property type="nucleotide sequence ID" value="NZ_CAWNNC010000001.1"/>
</dbReference>
<dbReference type="AlphaFoldDB" id="A0A2K8SZ72"/>
<protein>
    <submittedName>
        <fullName evidence="1">Uncharacterized protein</fullName>
    </submittedName>
</protein>
<dbReference type="EMBL" id="CP024785">
    <property type="protein sequence ID" value="AUB40729.1"/>
    <property type="molecule type" value="Genomic_DNA"/>
</dbReference>
<organism evidence="1 2">
    <name type="scientific">Nostoc flagelliforme CCNUN1</name>
    <dbReference type="NCBI Taxonomy" id="2038116"/>
    <lineage>
        <taxon>Bacteria</taxon>
        <taxon>Bacillati</taxon>
        <taxon>Cyanobacteriota</taxon>
        <taxon>Cyanophyceae</taxon>
        <taxon>Nostocales</taxon>
        <taxon>Nostocaceae</taxon>
        <taxon>Nostoc</taxon>
    </lineage>
</organism>
<name>A0A2K8SZ72_9NOSO</name>
<dbReference type="Gene3D" id="2.60.120.620">
    <property type="entry name" value="q2cbj1_9rhob like domain"/>
    <property type="match status" value="1"/>
</dbReference>
<proteinExistence type="predicted"/>
<gene>
    <name evidence="1" type="ORF">COO91_06752</name>
</gene>
<sequence length="270" mass="31211">MLEYFYSSDPSPHIYFPQLLPPEIYKKVKFPTLEARPNGRIGLDLFEGDQGYNEAVASDGFKEIYNLFSSAQFVKWILSIFEQDLIRYGCRIRNQEAELISYLETRERFSTVKTSLDENSSDNLLFTRFDFQAANDNYERPVHVDFPRRVTGGVLFFSDAEQEKIEGGQFTLYRDLLFGDDRKCHLPIPVKSFPIKENTGILFLNCNTSFHGATKIKSIQGTRRWIYYSISSRNVVWEAHEPNPLLNLFYKGLSVKQQLKGRINALGTGK</sequence>